<feature type="transmembrane region" description="Helical" evidence="2">
    <location>
        <begin position="46"/>
        <end position="67"/>
    </location>
</feature>
<keyword evidence="2" id="KW-1133">Transmembrane helix</keyword>
<dbReference type="Proteomes" id="UP000520156">
    <property type="component" value="Unassembled WGS sequence"/>
</dbReference>
<keyword evidence="4" id="KW-1185">Reference proteome</keyword>
<feature type="transmembrane region" description="Helical" evidence="2">
    <location>
        <begin position="169"/>
        <end position="190"/>
    </location>
</feature>
<feature type="region of interest" description="Disordered" evidence="1">
    <location>
        <begin position="1"/>
        <end position="27"/>
    </location>
</feature>
<protein>
    <submittedName>
        <fullName evidence="3">DUF2306 domain-containing protein</fullName>
    </submittedName>
</protein>
<name>A0A7X1KCY9_9SPHN</name>
<sequence length="196" mass="20856">MPSTLIPSSPATPVRSPARSLFPAPQTDAIPPSFARRFVRGELQRPAAVAAILVSGAIGQALVAHLFSGQPFWPSAYGVVLAIHIATVTPALPLGAWLLLRAKGTRGHRLLGRVWALLMLVTALTSFGITELTGHFSPIHLLSILTIVSVLRGIRFARRGDIARHQRAMVLAFTGLVAAAVFTLLPGRLLGSWLLG</sequence>
<reference evidence="3 4" key="1">
    <citation type="submission" date="2020-08" db="EMBL/GenBank/DDBJ databases">
        <title>The genome sequence of Novosphingobium flavum 4Y4.</title>
        <authorList>
            <person name="Liu Y."/>
        </authorList>
    </citation>
    <scope>NUCLEOTIDE SEQUENCE [LARGE SCALE GENOMIC DNA]</scope>
    <source>
        <strain evidence="3 4">4Y4</strain>
    </source>
</reference>
<feature type="transmembrane region" description="Helical" evidence="2">
    <location>
        <begin position="136"/>
        <end position="157"/>
    </location>
</feature>
<evidence type="ECO:0000313" key="3">
    <source>
        <dbReference type="EMBL" id="MBC2652758.1"/>
    </source>
</evidence>
<organism evidence="3 4">
    <name type="scientific">Novosphingobium aerophilum</name>
    <dbReference type="NCBI Taxonomy" id="2839843"/>
    <lineage>
        <taxon>Bacteria</taxon>
        <taxon>Pseudomonadati</taxon>
        <taxon>Pseudomonadota</taxon>
        <taxon>Alphaproteobacteria</taxon>
        <taxon>Sphingomonadales</taxon>
        <taxon>Sphingomonadaceae</taxon>
        <taxon>Novosphingobium</taxon>
    </lineage>
</organism>
<keyword evidence="2" id="KW-0812">Transmembrane</keyword>
<accession>A0A7X1KCY9</accession>
<dbReference type="EMBL" id="JACLAU010000025">
    <property type="protein sequence ID" value="MBC2652758.1"/>
    <property type="molecule type" value="Genomic_DNA"/>
</dbReference>
<feature type="compositionally biased region" description="Polar residues" evidence="1">
    <location>
        <begin position="1"/>
        <end position="11"/>
    </location>
</feature>
<evidence type="ECO:0000256" key="2">
    <source>
        <dbReference type="SAM" id="Phobius"/>
    </source>
</evidence>
<comment type="caution">
    <text evidence="3">The sequence shown here is derived from an EMBL/GenBank/DDBJ whole genome shotgun (WGS) entry which is preliminary data.</text>
</comment>
<feature type="transmembrane region" description="Helical" evidence="2">
    <location>
        <begin position="112"/>
        <end position="130"/>
    </location>
</feature>
<dbReference type="AlphaFoldDB" id="A0A7X1KCY9"/>
<keyword evidence="2" id="KW-0472">Membrane</keyword>
<dbReference type="Pfam" id="PF10067">
    <property type="entry name" value="DUF2306"/>
    <property type="match status" value="1"/>
</dbReference>
<dbReference type="RefSeq" id="WP_185684144.1">
    <property type="nucleotide sequence ID" value="NZ_JACLAU010000025.1"/>
</dbReference>
<dbReference type="InterPro" id="IPR018750">
    <property type="entry name" value="DUF2306_membrane"/>
</dbReference>
<evidence type="ECO:0000256" key="1">
    <source>
        <dbReference type="SAM" id="MobiDB-lite"/>
    </source>
</evidence>
<proteinExistence type="predicted"/>
<gene>
    <name evidence="3" type="ORF">H7F49_13730</name>
</gene>
<feature type="transmembrane region" description="Helical" evidence="2">
    <location>
        <begin position="79"/>
        <end position="100"/>
    </location>
</feature>
<evidence type="ECO:0000313" key="4">
    <source>
        <dbReference type="Proteomes" id="UP000520156"/>
    </source>
</evidence>